<feature type="chain" id="PRO_5004641774" description="Htaa domain-containing protein" evidence="3">
    <location>
        <begin position="38"/>
        <end position="645"/>
    </location>
</feature>
<feature type="transmembrane region" description="Helical" evidence="2">
    <location>
        <begin position="620"/>
        <end position="639"/>
    </location>
</feature>
<gene>
    <name evidence="5" type="ORF">CARG_07885</name>
</gene>
<keyword evidence="6" id="KW-1185">Reference proteome</keyword>
<keyword evidence="2" id="KW-1133">Transmembrane helix</keyword>
<evidence type="ECO:0000256" key="3">
    <source>
        <dbReference type="SAM" id="SignalP"/>
    </source>
</evidence>
<evidence type="ECO:0000256" key="2">
    <source>
        <dbReference type="SAM" id="Phobius"/>
    </source>
</evidence>
<keyword evidence="3" id="KW-0732">Signal</keyword>
<dbReference type="KEGG" id="caz:CARG_07885"/>
<dbReference type="eggNOG" id="COG0810">
    <property type="taxonomic scope" value="Bacteria"/>
</dbReference>
<organism evidence="5 6">
    <name type="scientific">Corynebacterium argentoratense DSM 44202</name>
    <dbReference type="NCBI Taxonomy" id="1348662"/>
    <lineage>
        <taxon>Bacteria</taxon>
        <taxon>Bacillati</taxon>
        <taxon>Actinomycetota</taxon>
        <taxon>Actinomycetes</taxon>
        <taxon>Mycobacteriales</taxon>
        <taxon>Corynebacteriaceae</taxon>
        <taxon>Corynebacterium</taxon>
    </lineage>
</organism>
<evidence type="ECO:0000256" key="1">
    <source>
        <dbReference type="SAM" id="MobiDB-lite"/>
    </source>
</evidence>
<proteinExistence type="predicted"/>
<dbReference type="AlphaFoldDB" id="U3GWL1"/>
<sequence length="645" mass="64218">MQEHELNKLTARRLGAFIASAACVVMVPVVGTGTAHAAGCGEFDWGFRQSFRNYLRGPIANGKWELDGVGFKGSEKGADGAFIFEPSSIEKDSATSGTINLGGSVHFLGHKHGEWLLDMDMSDFKIKVDGNTAKIQLDYKSYTSDMDFSNLVKGTPISGDDVTIANIALNNTPNFDGEIDLSGNVTLTSEGNDLFLGQYGSGGQMDPASGKVNAKGQCTGSSSGGGSGSGSGGGSNNDAKEMKINDNDHPLIKSIKEMNNSMFATNQTMLTGGALIDNSEKFASKAFPNSGGNSNGGSGNSNGGNSGGTTSGASGRGASGASGNGASGDANGGASGAAGGGSGAAAGAASGRGAAGTSRSAGAAQAGQAATCDAEGSKGVEQATAAWGVKKSFQTYISGSIAKGKWDLDSVGFGDGAFQWSGSQGAVDTDAKSGTVYFPGSIHFTGHHGILDMTIANLEIQFEGNSGSLIADVNSNDMEGNNTDYGRVTLANLQFSNLTVGNTSVSGSTSSVALSAAGASAFADFYEPGIELDPLSFNATLGGSADCATGQGGSGAGGGSGAKSGAAASSAKNAAAKMGKDGASSNEGGSEFSNNGGGNFKIKSTSEEGSKQPLGFTETLLLMIAAFVVAGGALGSFVFRNPAGR</sequence>
<feature type="domain" description="Htaa" evidence="4">
    <location>
        <begin position="383"/>
        <end position="538"/>
    </location>
</feature>
<feature type="region of interest" description="Disordered" evidence="1">
    <location>
        <begin position="206"/>
        <end position="244"/>
    </location>
</feature>
<feature type="compositionally biased region" description="Gly residues" evidence="1">
    <location>
        <begin position="293"/>
        <end position="344"/>
    </location>
</feature>
<reference evidence="5 6" key="1">
    <citation type="journal article" date="2013" name="Genome Announc.">
        <title>Whole-Genome Sequence of the Clinical Strain Corynebacterium argentoratense DSM 44202, Isolated from a Human Throat Specimen.</title>
        <authorList>
            <person name="Bomholt C."/>
            <person name="Glaub A."/>
            <person name="Gravermann K."/>
            <person name="Albersmeier A."/>
            <person name="Brinkrolf K."/>
            <person name="Ruckert C."/>
            <person name="Tauch A."/>
        </authorList>
    </citation>
    <scope>NUCLEOTIDE SEQUENCE [LARGE SCALE GENOMIC DNA]</scope>
    <source>
        <strain evidence="5">DSM 44202</strain>
    </source>
</reference>
<feature type="signal peptide" evidence="3">
    <location>
        <begin position="1"/>
        <end position="37"/>
    </location>
</feature>
<name>U3GWL1_9CORY</name>
<dbReference type="STRING" id="1348662.CARG_07885"/>
<evidence type="ECO:0000259" key="4">
    <source>
        <dbReference type="Pfam" id="PF04213"/>
    </source>
</evidence>
<protein>
    <recommendedName>
        <fullName evidence="4">Htaa domain-containing protein</fullName>
    </recommendedName>
</protein>
<feature type="compositionally biased region" description="Low complexity" evidence="1">
    <location>
        <begin position="345"/>
        <end position="358"/>
    </location>
</feature>
<keyword evidence="2" id="KW-0472">Membrane</keyword>
<feature type="compositionally biased region" description="Low complexity" evidence="1">
    <location>
        <begin position="584"/>
        <end position="594"/>
    </location>
</feature>
<evidence type="ECO:0000313" key="5">
    <source>
        <dbReference type="EMBL" id="AGU15694.1"/>
    </source>
</evidence>
<dbReference type="Proteomes" id="UP000016943">
    <property type="component" value="Chromosome"/>
</dbReference>
<keyword evidence="2" id="KW-0812">Transmembrane</keyword>
<dbReference type="PATRIC" id="fig|1348662.3.peg.1559"/>
<dbReference type="Pfam" id="PF04213">
    <property type="entry name" value="HtaA"/>
    <property type="match status" value="2"/>
</dbReference>
<dbReference type="EMBL" id="CP006365">
    <property type="protein sequence ID" value="AGU15694.1"/>
    <property type="molecule type" value="Genomic_DNA"/>
</dbReference>
<accession>U3GWL1</accession>
<dbReference type="HOGENOM" id="CLU_446003_0_0_11"/>
<feature type="compositionally biased region" description="Gly residues" evidence="1">
    <location>
        <begin position="222"/>
        <end position="235"/>
    </location>
</feature>
<dbReference type="InterPro" id="IPR007331">
    <property type="entry name" value="Htaa"/>
</dbReference>
<feature type="region of interest" description="Disordered" evidence="1">
    <location>
        <begin position="286"/>
        <end position="358"/>
    </location>
</feature>
<feature type="region of interest" description="Disordered" evidence="1">
    <location>
        <begin position="578"/>
        <end position="609"/>
    </location>
</feature>
<evidence type="ECO:0000313" key="6">
    <source>
        <dbReference type="Proteomes" id="UP000016943"/>
    </source>
</evidence>
<feature type="domain" description="Htaa" evidence="4">
    <location>
        <begin position="41"/>
        <end position="210"/>
    </location>
</feature>